<comment type="function">
    <text evidence="4">Uses inorganic polyphosphate (polyP) as a donor to convert GDP to GTP or ADP to ATP.</text>
</comment>
<dbReference type="EMBL" id="AJXT01000013">
    <property type="protein sequence ID" value="EIL93773.1"/>
    <property type="molecule type" value="Genomic_DNA"/>
</dbReference>
<feature type="domain" description="Polyphosphate kinase-2-related" evidence="5">
    <location>
        <begin position="10"/>
        <end position="229"/>
    </location>
</feature>
<dbReference type="PATRIC" id="fig|1163407.3.peg.1482"/>
<evidence type="ECO:0000256" key="3">
    <source>
        <dbReference type="ARBA" id="ARBA00022777"/>
    </source>
</evidence>
<evidence type="ECO:0000313" key="6">
    <source>
        <dbReference type="EMBL" id="EIL93773.1"/>
    </source>
</evidence>
<dbReference type="InterPro" id="IPR016898">
    <property type="entry name" value="Polyphosphate_phosphotransfera"/>
</dbReference>
<comment type="similarity">
    <text evidence="1 4">Belongs to the polyphosphate kinase 2 (PPK2) family. Class I subfamily.</text>
</comment>
<dbReference type="Proteomes" id="UP000003226">
    <property type="component" value="Unassembled WGS sequence"/>
</dbReference>
<dbReference type="Pfam" id="PF03976">
    <property type="entry name" value="PPK2"/>
    <property type="match status" value="1"/>
</dbReference>
<protein>
    <recommendedName>
        <fullName evidence="4">ADP/GDP-polyphosphate phosphotransferase</fullName>
        <ecNumber evidence="4">2.7.4.-</ecNumber>
    </recommendedName>
    <alternativeName>
        <fullName evidence="4">Polyphosphate kinase PPK2</fullName>
    </alternativeName>
</protein>
<proteinExistence type="inferred from homology"/>
<dbReference type="SUPFAM" id="SSF52540">
    <property type="entry name" value="P-loop containing nucleoside triphosphate hydrolases"/>
    <property type="match status" value="1"/>
</dbReference>
<dbReference type="EC" id="2.7.4.-" evidence="4"/>
<accession>I4W2T2</accession>
<evidence type="ECO:0000256" key="1">
    <source>
        <dbReference type="ARBA" id="ARBA00009924"/>
    </source>
</evidence>
<name>I4W2T2_9GAMM</name>
<organism evidence="6 7">
    <name type="scientific">Rhodanobacter spathiphylli B39</name>
    <dbReference type="NCBI Taxonomy" id="1163407"/>
    <lineage>
        <taxon>Bacteria</taxon>
        <taxon>Pseudomonadati</taxon>
        <taxon>Pseudomonadota</taxon>
        <taxon>Gammaproteobacteria</taxon>
        <taxon>Lysobacterales</taxon>
        <taxon>Rhodanobacteraceae</taxon>
        <taxon>Rhodanobacter</taxon>
    </lineage>
</organism>
<dbReference type="PANTHER" id="PTHR34383:SF1">
    <property type="entry name" value="ADP-POLYPHOSPHATE PHOSPHOTRANSFERASE"/>
    <property type="match status" value="1"/>
</dbReference>
<dbReference type="Gene3D" id="3.40.50.300">
    <property type="entry name" value="P-loop containing nucleotide triphosphate hydrolases"/>
    <property type="match status" value="1"/>
</dbReference>
<dbReference type="InterPro" id="IPR022486">
    <property type="entry name" value="PPK2_PA0141"/>
</dbReference>
<keyword evidence="7" id="KW-1185">Reference proteome</keyword>
<dbReference type="InterPro" id="IPR027417">
    <property type="entry name" value="P-loop_NTPase"/>
</dbReference>
<dbReference type="PIRSF" id="PIRSF028756">
    <property type="entry name" value="PPK2_prd"/>
    <property type="match status" value="1"/>
</dbReference>
<dbReference type="PANTHER" id="PTHR34383">
    <property type="entry name" value="POLYPHOSPHATE:AMP PHOSPHOTRANSFERASE-RELATED"/>
    <property type="match status" value="1"/>
</dbReference>
<keyword evidence="3 4" id="KW-0418">Kinase</keyword>
<evidence type="ECO:0000256" key="2">
    <source>
        <dbReference type="ARBA" id="ARBA00022679"/>
    </source>
</evidence>
<dbReference type="GO" id="GO:0008976">
    <property type="term" value="F:polyphosphate kinase activity"/>
    <property type="evidence" value="ECO:0007669"/>
    <property type="project" value="UniProtKB-UniRule"/>
</dbReference>
<gene>
    <name evidence="6" type="ORF">UU7_07378</name>
</gene>
<dbReference type="NCBIfam" id="TIGR03707">
    <property type="entry name" value="PPK2_P_aer"/>
    <property type="match status" value="1"/>
</dbReference>
<dbReference type="GO" id="GO:0006793">
    <property type="term" value="P:phosphorus metabolic process"/>
    <property type="evidence" value="ECO:0007669"/>
    <property type="project" value="InterPro"/>
</dbReference>
<sequence>MASGEAIMGKRYRKAIGELQLELVRLQHGLRSSGKRLLVIFEGRDAAGKGGAIKAITESLDTRGYRIAALGKPSEEEATQWYFQRYVAHLPSAGEFVLFDRSWYNRAVVEPAMGFCTPAQHEAFLDAVPAFEKLLADDGIILIKYWLAVDQVEQEQRFAERADDPLKRWKLSPVDLAARQKYAEMGKLRDVMIERTHADHAPWFVVDFNNQKRGRINLIRHLLQQVPLPEEAVPKVKLPRLKGKPRGEHVTDKALWVPDTFRESAD</sequence>
<dbReference type="eggNOG" id="COG2326">
    <property type="taxonomic scope" value="Bacteria"/>
</dbReference>
<reference evidence="6 7" key="1">
    <citation type="journal article" date="2012" name="J. Bacteriol.">
        <title>Genome sequences for six rhodanobacter strains, isolated from soils and the terrestrial subsurface, with variable denitrification capabilities.</title>
        <authorList>
            <person name="Kostka J.E."/>
            <person name="Green S.J."/>
            <person name="Rishishwar L."/>
            <person name="Prakash O."/>
            <person name="Katz L.S."/>
            <person name="Marino-Ramirez L."/>
            <person name="Jordan I.K."/>
            <person name="Munk C."/>
            <person name="Ivanova N."/>
            <person name="Mikhailova N."/>
            <person name="Watson D.B."/>
            <person name="Brown S.D."/>
            <person name="Palumbo A.V."/>
            <person name="Brooks S.C."/>
        </authorList>
    </citation>
    <scope>NUCLEOTIDE SEQUENCE [LARGE SCALE GENOMIC DNA]</scope>
    <source>
        <strain evidence="6 7">B39</strain>
    </source>
</reference>
<evidence type="ECO:0000259" key="5">
    <source>
        <dbReference type="Pfam" id="PF03976"/>
    </source>
</evidence>
<dbReference type="InterPro" id="IPR022488">
    <property type="entry name" value="PPK2-related"/>
</dbReference>
<keyword evidence="2 4" id="KW-0808">Transferase</keyword>
<dbReference type="STRING" id="1163407.UU7_07378"/>
<comment type="caution">
    <text evidence="6">The sequence shown here is derived from an EMBL/GenBank/DDBJ whole genome shotgun (WGS) entry which is preliminary data.</text>
</comment>
<evidence type="ECO:0000313" key="7">
    <source>
        <dbReference type="Proteomes" id="UP000003226"/>
    </source>
</evidence>
<comment type="subunit">
    <text evidence="4">Homotetramer.</text>
</comment>
<dbReference type="AlphaFoldDB" id="I4W2T2"/>
<evidence type="ECO:0000256" key="4">
    <source>
        <dbReference type="RuleBase" id="RU369062"/>
    </source>
</evidence>